<reference evidence="1 2" key="1">
    <citation type="submission" date="2024-08" db="EMBL/GenBank/DDBJ databases">
        <title>Pantoea ronii - a newly identified human opportunistic pathogen.</title>
        <authorList>
            <person name="Keidar-Friedman D."/>
            <person name="Sorek N."/>
            <person name="Leshin-Carmel D."/>
            <person name="Tsur A."/>
            <person name="Amsalem M."/>
            <person name="Tolkach D."/>
            <person name="Brosh-Nissimov T."/>
        </authorList>
    </citation>
    <scope>NUCLEOTIDE SEQUENCE [LARGE SCALE GENOMIC DNA]</scope>
    <source>
        <strain evidence="1 2">AA23256</strain>
    </source>
</reference>
<dbReference type="Proteomes" id="UP001611251">
    <property type="component" value="Unassembled WGS sequence"/>
</dbReference>
<keyword evidence="2" id="KW-1185">Reference proteome</keyword>
<gene>
    <name evidence="1" type="ORF">ABU178_05820</name>
</gene>
<proteinExistence type="predicted"/>
<accession>A0ABW7PTR0</accession>
<evidence type="ECO:0000313" key="2">
    <source>
        <dbReference type="Proteomes" id="UP001611251"/>
    </source>
</evidence>
<organism evidence="1 2">
    <name type="scientific">Pantoea osteomyelitidis</name>
    <dbReference type="NCBI Taxonomy" id="3230026"/>
    <lineage>
        <taxon>Bacteria</taxon>
        <taxon>Pseudomonadati</taxon>
        <taxon>Pseudomonadota</taxon>
        <taxon>Gammaproteobacteria</taxon>
        <taxon>Enterobacterales</taxon>
        <taxon>Erwiniaceae</taxon>
        <taxon>Pantoea</taxon>
    </lineage>
</organism>
<sequence>MQPVIHCEIAPGERNSETLMAVIQRNIPKIAEALAGDLQWYSQNAQLVPDSFKIISVENAGPDRFKMHYLFEWNLFSPCQDLNEMVTRQESVNFHISAGALRFEVIDNVRSSPADEL</sequence>
<comment type="caution">
    <text evidence="1">The sequence shown here is derived from an EMBL/GenBank/DDBJ whole genome shotgun (WGS) entry which is preliminary data.</text>
</comment>
<dbReference type="RefSeq" id="WP_397212881.1">
    <property type="nucleotide sequence ID" value="NZ_JBGFSN010000004.1"/>
</dbReference>
<evidence type="ECO:0000313" key="1">
    <source>
        <dbReference type="EMBL" id="MFH8133697.1"/>
    </source>
</evidence>
<protein>
    <submittedName>
        <fullName evidence="1">Uncharacterized protein</fullName>
    </submittedName>
</protein>
<name>A0ABW7PTR0_9GAMM</name>
<dbReference type="EMBL" id="JBGFSN010000004">
    <property type="protein sequence ID" value="MFH8133697.1"/>
    <property type="molecule type" value="Genomic_DNA"/>
</dbReference>